<evidence type="ECO:0000256" key="5">
    <source>
        <dbReference type="RuleBase" id="RU363041"/>
    </source>
</evidence>
<evidence type="ECO:0000256" key="2">
    <source>
        <dbReference type="ARBA" id="ARBA00022692"/>
    </source>
</evidence>
<accession>A0ABS8XEB5</accession>
<evidence type="ECO:0000256" key="1">
    <source>
        <dbReference type="ARBA" id="ARBA00004141"/>
    </source>
</evidence>
<name>A0ABS8XEB5_9BURK</name>
<feature type="transmembrane region" description="Helical" evidence="5">
    <location>
        <begin position="46"/>
        <end position="66"/>
    </location>
</feature>
<feature type="transmembrane region" description="Helical" evidence="5">
    <location>
        <begin position="156"/>
        <end position="182"/>
    </location>
</feature>
<evidence type="ECO:0000256" key="4">
    <source>
        <dbReference type="ARBA" id="ARBA00023136"/>
    </source>
</evidence>
<feature type="transmembrane region" description="Helical" evidence="5">
    <location>
        <begin position="253"/>
        <end position="271"/>
    </location>
</feature>
<reference evidence="6 7" key="1">
    <citation type="submission" date="2021-12" db="EMBL/GenBank/DDBJ databases">
        <title>Genome seq of p7.</title>
        <authorList>
            <person name="Seo T."/>
        </authorList>
    </citation>
    <scope>NUCLEOTIDE SEQUENCE [LARGE SCALE GENOMIC DNA]</scope>
    <source>
        <strain evidence="6 7">P7</strain>
    </source>
</reference>
<dbReference type="Pfam" id="PF01925">
    <property type="entry name" value="TauE"/>
    <property type="match status" value="1"/>
</dbReference>
<dbReference type="PANTHER" id="PTHR43701">
    <property type="entry name" value="MEMBRANE TRANSPORTER PROTEIN MJ0441-RELATED"/>
    <property type="match status" value="1"/>
</dbReference>
<dbReference type="InterPro" id="IPR051598">
    <property type="entry name" value="TSUP/Inactive_protease-like"/>
</dbReference>
<comment type="similarity">
    <text evidence="5">Belongs to the 4-toluene sulfonate uptake permease (TSUP) (TC 2.A.102) family.</text>
</comment>
<dbReference type="EMBL" id="JAJTWT010000003">
    <property type="protein sequence ID" value="MCE4537273.1"/>
    <property type="molecule type" value="Genomic_DNA"/>
</dbReference>
<dbReference type="RefSeq" id="WP_233391102.1">
    <property type="nucleotide sequence ID" value="NZ_JAJTWT010000003.1"/>
</dbReference>
<keyword evidence="2 5" id="KW-0812">Transmembrane</keyword>
<dbReference type="InterPro" id="IPR002781">
    <property type="entry name" value="TM_pro_TauE-like"/>
</dbReference>
<feature type="transmembrane region" description="Helical" evidence="5">
    <location>
        <begin position="221"/>
        <end position="241"/>
    </location>
</feature>
<keyword evidence="4 5" id="KW-0472">Membrane</keyword>
<feature type="transmembrane region" description="Helical" evidence="5">
    <location>
        <begin position="73"/>
        <end position="91"/>
    </location>
</feature>
<evidence type="ECO:0000313" key="7">
    <source>
        <dbReference type="Proteomes" id="UP001201463"/>
    </source>
</evidence>
<evidence type="ECO:0000256" key="3">
    <source>
        <dbReference type="ARBA" id="ARBA00022989"/>
    </source>
</evidence>
<keyword evidence="3 5" id="KW-1133">Transmembrane helix</keyword>
<evidence type="ECO:0000313" key="6">
    <source>
        <dbReference type="EMBL" id="MCE4537273.1"/>
    </source>
</evidence>
<gene>
    <name evidence="6" type="ORF">LXT12_08425</name>
</gene>
<sequence length="272" mass="27359">MTLDIAGLSLLMGAAVGVVLALTGAGGGILAVPLLVFGLHLRMAEAAPIGLLAVGLAAALGALLALREGIVRYRAALMIGLTGMAVAPLGVRLSQLIPNGPVMALFALVLAWVAWRNLRQGRRAPSPVAPPSRRLPVCAMNPTTGRLTWRAPCTAMLGLTGALSGLLSGLLGVGGGFVIVPMLSEISNVPARGVVATSMAVIALVSVGGVLGAATQGSLDWAVAAPFAAGAVLALLAGRQFSSRWSGVRLQQAFGLLAGTVSVLMLVRAWGG</sequence>
<protein>
    <recommendedName>
        <fullName evidence="5">Probable membrane transporter protein</fullName>
    </recommendedName>
</protein>
<comment type="caution">
    <text evidence="6">The sequence shown here is derived from an EMBL/GenBank/DDBJ whole genome shotgun (WGS) entry which is preliminary data.</text>
</comment>
<dbReference type="Proteomes" id="UP001201463">
    <property type="component" value="Unassembled WGS sequence"/>
</dbReference>
<keyword evidence="7" id="KW-1185">Reference proteome</keyword>
<dbReference type="PANTHER" id="PTHR43701:SF2">
    <property type="entry name" value="MEMBRANE TRANSPORTER PROTEIN YJNA-RELATED"/>
    <property type="match status" value="1"/>
</dbReference>
<comment type="subcellular location">
    <subcellularLocation>
        <location evidence="5">Cell membrane</location>
        <topology evidence="5">Multi-pass membrane protein</topology>
    </subcellularLocation>
    <subcellularLocation>
        <location evidence="1">Membrane</location>
        <topology evidence="1">Multi-pass membrane protein</topology>
    </subcellularLocation>
</comment>
<feature type="transmembrane region" description="Helical" evidence="5">
    <location>
        <begin position="194"/>
        <end position="214"/>
    </location>
</feature>
<proteinExistence type="inferred from homology"/>
<keyword evidence="5" id="KW-1003">Cell membrane</keyword>
<organism evidence="6 7">
    <name type="scientific">Pelomonas caseinilytica</name>
    <dbReference type="NCBI Taxonomy" id="2906763"/>
    <lineage>
        <taxon>Bacteria</taxon>
        <taxon>Pseudomonadati</taxon>
        <taxon>Pseudomonadota</taxon>
        <taxon>Betaproteobacteria</taxon>
        <taxon>Burkholderiales</taxon>
        <taxon>Sphaerotilaceae</taxon>
        <taxon>Roseateles</taxon>
    </lineage>
</organism>
<feature type="transmembrane region" description="Helical" evidence="5">
    <location>
        <begin position="97"/>
        <end position="115"/>
    </location>
</feature>
<feature type="transmembrane region" description="Helical" evidence="5">
    <location>
        <begin position="12"/>
        <end position="40"/>
    </location>
</feature>